<evidence type="ECO:0000313" key="2">
    <source>
        <dbReference type="Proteomes" id="UP000272560"/>
    </source>
</evidence>
<proteinExistence type="predicted"/>
<sequence length="69" mass="8059">MYDITTEAIWWKYFGMTGNVREFELDAYLHGMYQLPAMDRDLIAMALNELIDDLPQPPRAACSYDTPRI</sequence>
<comment type="caution">
    <text evidence="1">The sequence shown here is derived from an EMBL/GenBank/DDBJ whole genome shotgun (WGS) entry which is preliminary data.</text>
</comment>
<evidence type="ECO:0000313" key="1">
    <source>
        <dbReference type="EMBL" id="RJT75409.1"/>
    </source>
</evidence>
<keyword evidence="2" id="KW-1185">Reference proteome</keyword>
<dbReference type="AlphaFoldDB" id="A0A3A5M6B9"/>
<reference evidence="1 2" key="1">
    <citation type="submission" date="2018-09" db="EMBL/GenBank/DDBJ databases">
        <title>Novel species of Arthrobacter.</title>
        <authorList>
            <person name="Liu Q."/>
            <person name="Xin Y.-H."/>
        </authorList>
    </citation>
    <scope>NUCLEOTIDE SEQUENCE [LARGE SCALE GENOMIC DNA]</scope>
    <source>
        <strain evidence="1 2">Hz2</strain>
    </source>
</reference>
<accession>A0A3A5M6B9</accession>
<protein>
    <submittedName>
        <fullName evidence="1">Uncharacterized protein</fullName>
    </submittedName>
</protein>
<dbReference type="Proteomes" id="UP000272560">
    <property type="component" value="Unassembled WGS sequence"/>
</dbReference>
<gene>
    <name evidence="1" type="ORF">D6T63_17830</name>
</gene>
<dbReference type="EMBL" id="QZVT01000016">
    <property type="protein sequence ID" value="RJT75409.1"/>
    <property type="molecule type" value="Genomic_DNA"/>
</dbReference>
<organism evidence="1 2">
    <name type="scientific">Arthrobacter cheniae</name>
    <dbReference type="NCBI Taxonomy" id="1258888"/>
    <lineage>
        <taxon>Bacteria</taxon>
        <taxon>Bacillati</taxon>
        <taxon>Actinomycetota</taxon>
        <taxon>Actinomycetes</taxon>
        <taxon>Micrococcales</taxon>
        <taxon>Micrococcaceae</taxon>
        <taxon>Arthrobacter</taxon>
    </lineage>
</organism>
<name>A0A3A5M6B9_9MICC</name>
<dbReference type="RefSeq" id="WP_120150599.1">
    <property type="nucleotide sequence ID" value="NZ_QZVT01000016.1"/>
</dbReference>
<dbReference type="OrthoDB" id="4935951at2"/>